<accession>A0A2T0SVU1</accession>
<proteinExistence type="predicted"/>
<gene>
    <name evidence="1" type="ORF">CLV58_1101</name>
</gene>
<dbReference type="EMBL" id="PVTE01000010">
    <property type="protein sequence ID" value="PRY37532.1"/>
    <property type="molecule type" value="Genomic_DNA"/>
</dbReference>
<dbReference type="Proteomes" id="UP000238375">
    <property type="component" value="Unassembled WGS sequence"/>
</dbReference>
<name>A0A2T0SVU1_9BACT</name>
<protein>
    <submittedName>
        <fullName evidence="1">Uncharacterized protein</fullName>
    </submittedName>
</protein>
<organism evidence="1 2">
    <name type="scientific">Spirosoma oryzae</name>
    <dbReference type="NCBI Taxonomy" id="1469603"/>
    <lineage>
        <taxon>Bacteria</taxon>
        <taxon>Pseudomonadati</taxon>
        <taxon>Bacteroidota</taxon>
        <taxon>Cytophagia</taxon>
        <taxon>Cytophagales</taxon>
        <taxon>Cytophagaceae</taxon>
        <taxon>Spirosoma</taxon>
    </lineage>
</organism>
<feature type="non-terminal residue" evidence="1">
    <location>
        <position position="39"/>
    </location>
</feature>
<evidence type="ECO:0000313" key="1">
    <source>
        <dbReference type="EMBL" id="PRY37532.1"/>
    </source>
</evidence>
<keyword evidence="2" id="KW-1185">Reference proteome</keyword>
<sequence length="39" mass="4355">MTQPFRSRPPLRWLASLLLLGSLCSLISLAPPRLVKLLP</sequence>
<dbReference type="AlphaFoldDB" id="A0A2T0SVU1"/>
<evidence type="ECO:0000313" key="2">
    <source>
        <dbReference type="Proteomes" id="UP000238375"/>
    </source>
</evidence>
<reference evidence="1 2" key="1">
    <citation type="submission" date="2018-03" db="EMBL/GenBank/DDBJ databases">
        <title>Genomic Encyclopedia of Archaeal and Bacterial Type Strains, Phase II (KMG-II): from individual species to whole genera.</title>
        <authorList>
            <person name="Goeker M."/>
        </authorList>
    </citation>
    <scope>NUCLEOTIDE SEQUENCE [LARGE SCALE GENOMIC DNA]</scope>
    <source>
        <strain evidence="1 2">DSM 28354</strain>
    </source>
</reference>
<comment type="caution">
    <text evidence="1">The sequence shown here is derived from an EMBL/GenBank/DDBJ whole genome shotgun (WGS) entry which is preliminary data.</text>
</comment>